<dbReference type="RefSeq" id="WP_162007845.1">
    <property type="nucleotide sequence ID" value="NZ_CP045875.1"/>
</dbReference>
<reference evidence="13" key="1">
    <citation type="submission" date="2019-11" db="EMBL/GenBank/DDBJ databases">
        <title>Genome sequence of Heliorestis convoluta strain HH, an alkaliphilic and minimalistic phototrophic bacterium from a soda lake in Egypt.</title>
        <authorList>
            <person name="Dewey E.D."/>
            <person name="Stokes L.M."/>
            <person name="Burchell B.M."/>
            <person name="Shaffer K.N."/>
            <person name="Huntington A.M."/>
            <person name="Baker J.M."/>
            <person name="Nadendla S."/>
            <person name="Giglio M.G."/>
            <person name="Touchman J.W."/>
            <person name="Blankenship R.E."/>
            <person name="Madigan M.T."/>
            <person name="Sattley W.M."/>
        </authorList>
    </citation>
    <scope>NUCLEOTIDE SEQUENCE [LARGE SCALE GENOMIC DNA]</scope>
    <source>
        <strain evidence="13">HH</strain>
    </source>
</reference>
<accession>A0A5Q2MXB2</accession>
<evidence type="ECO:0000256" key="7">
    <source>
        <dbReference type="ARBA" id="ARBA00023136"/>
    </source>
</evidence>
<feature type="domain" description="Methyl-accepting transducer" evidence="11">
    <location>
        <begin position="134"/>
        <end position="383"/>
    </location>
</feature>
<evidence type="ECO:0000313" key="12">
    <source>
        <dbReference type="EMBL" id="QGG46451.1"/>
    </source>
</evidence>
<dbReference type="Proteomes" id="UP000366051">
    <property type="component" value="Chromosome"/>
</dbReference>
<evidence type="ECO:0000256" key="10">
    <source>
        <dbReference type="SAM" id="Phobius"/>
    </source>
</evidence>
<dbReference type="SUPFAM" id="SSF58104">
    <property type="entry name" value="Methyl-accepting chemotaxis protein (MCP) signaling domain"/>
    <property type="match status" value="1"/>
</dbReference>
<dbReference type="GO" id="GO:0007165">
    <property type="term" value="P:signal transduction"/>
    <property type="evidence" value="ECO:0007669"/>
    <property type="project" value="UniProtKB-KW"/>
</dbReference>
<keyword evidence="5 10" id="KW-0812">Transmembrane</keyword>
<organism evidence="12 13">
    <name type="scientific">Heliorestis convoluta</name>
    <dbReference type="NCBI Taxonomy" id="356322"/>
    <lineage>
        <taxon>Bacteria</taxon>
        <taxon>Bacillati</taxon>
        <taxon>Bacillota</taxon>
        <taxon>Clostridia</taxon>
        <taxon>Eubacteriales</taxon>
        <taxon>Heliobacteriaceae</taxon>
        <taxon>Heliorestis</taxon>
    </lineage>
</organism>
<dbReference type="PROSITE" id="PS50111">
    <property type="entry name" value="CHEMOTAXIS_TRANSDUC_2"/>
    <property type="match status" value="1"/>
</dbReference>
<dbReference type="GO" id="GO:0005886">
    <property type="term" value="C:plasma membrane"/>
    <property type="evidence" value="ECO:0007669"/>
    <property type="project" value="UniProtKB-SubCell"/>
</dbReference>
<keyword evidence="8 9" id="KW-0807">Transducer</keyword>
<evidence type="ECO:0000256" key="5">
    <source>
        <dbReference type="ARBA" id="ARBA00022692"/>
    </source>
</evidence>
<dbReference type="PANTHER" id="PTHR32089:SF39">
    <property type="entry name" value="METHYL-ACCEPTING CHEMOTAXIS PROTEIN HLYB"/>
    <property type="match status" value="1"/>
</dbReference>
<dbReference type="EMBL" id="CP045875">
    <property type="protein sequence ID" value="QGG46451.1"/>
    <property type="molecule type" value="Genomic_DNA"/>
</dbReference>
<dbReference type="KEGG" id="hcv:FTV88_0272"/>
<evidence type="ECO:0000256" key="3">
    <source>
        <dbReference type="ARBA" id="ARBA00022481"/>
    </source>
</evidence>
<protein>
    <submittedName>
        <fullName evidence="12">Methyl-accepting chemotaxis protein</fullName>
    </submittedName>
</protein>
<keyword evidence="4" id="KW-0145">Chemotaxis</keyword>
<keyword evidence="13" id="KW-1185">Reference proteome</keyword>
<proteinExistence type="predicted"/>
<evidence type="ECO:0000256" key="9">
    <source>
        <dbReference type="PROSITE-ProRule" id="PRU00284"/>
    </source>
</evidence>
<keyword evidence="6 10" id="KW-1133">Transmembrane helix</keyword>
<evidence type="ECO:0000256" key="4">
    <source>
        <dbReference type="ARBA" id="ARBA00022500"/>
    </source>
</evidence>
<evidence type="ECO:0000259" key="11">
    <source>
        <dbReference type="PROSITE" id="PS50111"/>
    </source>
</evidence>
<dbReference type="InterPro" id="IPR004089">
    <property type="entry name" value="MCPsignal_dom"/>
</dbReference>
<keyword evidence="2" id="KW-1003">Cell membrane</keyword>
<sequence length="408" mass="45916">MWSFFKKKKAGNIIFGQLRTVLLSLWAYIGLWIGVIAPFFAWLWPGTNLFNDMLPPDILWFYYSLVGLVAFLLHALLTTLTTEKSKSTESMYSKYRDEALAEMEIIYFRDIIEANFIQEWKEGVTKQLNDLSETEKVLEAVKERSSYLKAATGDSQAVLNHVYMISDTLREALKISDNVAIQVKSSLTTMSNVSNLINENNKFTEAIQSFYIRSTQEMETLQNQIKEIDKVVTGINGINRQSNILAINASIEAARMGEAGRTFAIVASEVQALAKNTSDFTAQIQAAAKSIKEISHQVVKHMNEAASLVTRQHETLPVAEQLMVTVSEMASDSDQAIKKQQIQLHVLHEKTGIALEKLDELSDLTTTNAKFLNTIESDILNLAESVLFIVHNLHEQVELLQNFLVSSE</sequence>
<dbReference type="SMART" id="SM00283">
    <property type="entry name" value="MA"/>
    <property type="match status" value="1"/>
</dbReference>
<evidence type="ECO:0000313" key="13">
    <source>
        <dbReference type="Proteomes" id="UP000366051"/>
    </source>
</evidence>
<evidence type="ECO:0000256" key="1">
    <source>
        <dbReference type="ARBA" id="ARBA00004651"/>
    </source>
</evidence>
<evidence type="ECO:0000256" key="2">
    <source>
        <dbReference type="ARBA" id="ARBA00022475"/>
    </source>
</evidence>
<feature type="transmembrane region" description="Helical" evidence="10">
    <location>
        <begin position="21"/>
        <end position="44"/>
    </location>
</feature>
<dbReference type="GO" id="GO:0006935">
    <property type="term" value="P:chemotaxis"/>
    <property type="evidence" value="ECO:0007669"/>
    <property type="project" value="UniProtKB-KW"/>
</dbReference>
<comment type="subcellular location">
    <subcellularLocation>
        <location evidence="1">Cell membrane</location>
        <topology evidence="1">Multi-pass membrane protein</topology>
    </subcellularLocation>
</comment>
<evidence type="ECO:0000256" key="6">
    <source>
        <dbReference type="ARBA" id="ARBA00022989"/>
    </source>
</evidence>
<dbReference type="PANTHER" id="PTHR32089">
    <property type="entry name" value="METHYL-ACCEPTING CHEMOTAXIS PROTEIN MCPB"/>
    <property type="match status" value="1"/>
</dbReference>
<dbReference type="Pfam" id="PF00015">
    <property type="entry name" value="MCPsignal"/>
    <property type="match status" value="1"/>
</dbReference>
<feature type="transmembrane region" description="Helical" evidence="10">
    <location>
        <begin position="59"/>
        <end position="77"/>
    </location>
</feature>
<name>A0A5Q2MXB2_9FIRM</name>
<keyword evidence="7 10" id="KW-0472">Membrane</keyword>
<dbReference type="AlphaFoldDB" id="A0A5Q2MXB2"/>
<gene>
    <name evidence="12" type="ORF">FTV88_0272</name>
</gene>
<dbReference type="Gene3D" id="1.10.287.950">
    <property type="entry name" value="Methyl-accepting chemotaxis protein"/>
    <property type="match status" value="1"/>
</dbReference>
<keyword evidence="3" id="KW-0488">Methylation</keyword>
<evidence type="ECO:0000256" key="8">
    <source>
        <dbReference type="ARBA" id="ARBA00023224"/>
    </source>
</evidence>